<evidence type="ECO:0000313" key="3">
    <source>
        <dbReference type="EMBL" id="KXU85522.1"/>
    </source>
</evidence>
<dbReference type="SUPFAM" id="SSF103481">
    <property type="entry name" value="Multidrug resistance efflux transporter EmrE"/>
    <property type="match status" value="1"/>
</dbReference>
<gene>
    <name evidence="3" type="ORF">CI15_20405</name>
</gene>
<accession>A0A149PKG4</accession>
<dbReference type="Proteomes" id="UP000075613">
    <property type="component" value="Unassembled WGS sequence"/>
</dbReference>
<keyword evidence="1" id="KW-0472">Membrane</keyword>
<reference evidence="3 4" key="1">
    <citation type="journal article" date="2015" name="Int. J. Syst. Evol. Microbiol.">
        <title>Burkholderia monticola sp. nov., isolated from mountain soil.</title>
        <authorList>
            <person name="Baek I."/>
            <person name="Seo B."/>
            <person name="Lee I."/>
            <person name="Yi H."/>
            <person name="Chun J."/>
        </authorList>
    </citation>
    <scope>NUCLEOTIDE SEQUENCE [LARGE SCALE GENOMIC DNA]</scope>
    <source>
        <strain evidence="3 4">JC2948</strain>
    </source>
</reference>
<feature type="transmembrane region" description="Helical" evidence="1">
    <location>
        <begin position="14"/>
        <end position="39"/>
    </location>
</feature>
<name>A0A149PKG4_9BURK</name>
<keyword evidence="1" id="KW-0812">Transmembrane</keyword>
<dbReference type="Pfam" id="PF00892">
    <property type="entry name" value="EamA"/>
    <property type="match status" value="1"/>
</dbReference>
<dbReference type="InterPro" id="IPR000620">
    <property type="entry name" value="EamA_dom"/>
</dbReference>
<feature type="domain" description="EamA" evidence="2">
    <location>
        <begin position="21"/>
        <end position="128"/>
    </location>
</feature>
<sequence>MLFGVWLMMSTHKIGLYVIRGSAWGIASGFTFALMQLVSRVLVEEQNPIKIAAYQNSIATLILLPMMRHVGLPETAQAIAALFFWGVICTALAHTLFIAAMRHVSVATDSMFTDLEPLYGSAIAALFYVNYRLSEPWSEAQ</sequence>
<keyword evidence="4" id="KW-1185">Reference proteome</keyword>
<evidence type="ECO:0000313" key="4">
    <source>
        <dbReference type="Proteomes" id="UP000075613"/>
    </source>
</evidence>
<evidence type="ECO:0000259" key="2">
    <source>
        <dbReference type="Pfam" id="PF00892"/>
    </source>
</evidence>
<dbReference type="AlphaFoldDB" id="A0A149PKG4"/>
<feature type="transmembrane region" description="Helical" evidence="1">
    <location>
        <begin position="79"/>
        <end position="101"/>
    </location>
</feature>
<comment type="caution">
    <text evidence="3">The sequence shown here is derived from an EMBL/GenBank/DDBJ whole genome shotgun (WGS) entry which is preliminary data.</text>
</comment>
<dbReference type="InterPro" id="IPR037185">
    <property type="entry name" value="EmrE-like"/>
</dbReference>
<keyword evidence="1" id="KW-1133">Transmembrane helix</keyword>
<dbReference type="GO" id="GO:0016020">
    <property type="term" value="C:membrane"/>
    <property type="evidence" value="ECO:0007669"/>
    <property type="project" value="InterPro"/>
</dbReference>
<protein>
    <recommendedName>
        <fullName evidence="2">EamA domain-containing protein</fullName>
    </recommendedName>
</protein>
<organism evidence="3 4">
    <name type="scientific">Paraburkholderia monticola</name>
    <dbReference type="NCBI Taxonomy" id="1399968"/>
    <lineage>
        <taxon>Bacteria</taxon>
        <taxon>Pseudomonadati</taxon>
        <taxon>Pseudomonadota</taxon>
        <taxon>Betaproteobacteria</taxon>
        <taxon>Burkholderiales</taxon>
        <taxon>Burkholderiaceae</taxon>
        <taxon>Paraburkholderia</taxon>
    </lineage>
</organism>
<proteinExistence type="predicted"/>
<dbReference type="EMBL" id="LRBG01000031">
    <property type="protein sequence ID" value="KXU85522.1"/>
    <property type="molecule type" value="Genomic_DNA"/>
</dbReference>
<evidence type="ECO:0000256" key="1">
    <source>
        <dbReference type="SAM" id="Phobius"/>
    </source>
</evidence>